<evidence type="ECO:0000313" key="1">
    <source>
        <dbReference type="EMBL" id="JAH47605.1"/>
    </source>
</evidence>
<protein>
    <submittedName>
        <fullName evidence="1">Uncharacterized protein</fullName>
    </submittedName>
</protein>
<organism evidence="1">
    <name type="scientific">Anguilla anguilla</name>
    <name type="common">European freshwater eel</name>
    <name type="synonym">Muraena anguilla</name>
    <dbReference type="NCBI Taxonomy" id="7936"/>
    <lineage>
        <taxon>Eukaryota</taxon>
        <taxon>Metazoa</taxon>
        <taxon>Chordata</taxon>
        <taxon>Craniata</taxon>
        <taxon>Vertebrata</taxon>
        <taxon>Euteleostomi</taxon>
        <taxon>Actinopterygii</taxon>
        <taxon>Neopterygii</taxon>
        <taxon>Teleostei</taxon>
        <taxon>Anguilliformes</taxon>
        <taxon>Anguillidae</taxon>
        <taxon>Anguilla</taxon>
    </lineage>
</organism>
<reference evidence="1" key="2">
    <citation type="journal article" date="2015" name="Fish Shellfish Immunol.">
        <title>Early steps in the European eel (Anguilla anguilla)-Vibrio vulnificus interaction in the gills: Role of the RtxA13 toxin.</title>
        <authorList>
            <person name="Callol A."/>
            <person name="Pajuelo D."/>
            <person name="Ebbesson L."/>
            <person name="Teles M."/>
            <person name="MacKenzie S."/>
            <person name="Amaro C."/>
        </authorList>
    </citation>
    <scope>NUCLEOTIDE SEQUENCE</scope>
</reference>
<proteinExistence type="predicted"/>
<sequence length="21" mass="2380">MLAHRADQQAARLCLATLFCF</sequence>
<dbReference type="AlphaFoldDB" id="A0A0E9T3N6"/>
<name>A0A0E9T3N6_ANGAN</name>
<reference evidence="1" key="1">
    <citation type="submission" date="2014-11" db="EMBL/GenBank/DDBJ databases">
        <authorList>
            <person name="Amaro Gonzalez C."/>
        </authorList>
    </citation>
    <scope>NUCLEOTIDE SEQUENCE</scope>
</reference>
<accession>A0A0E9T3N6</accession>
<dbReference type="EMBL" id="GBXM01060972">
    <property type="protein sequence ID" value="JAH47605.1"/>
    <property type="molecule type" value="Transcribed_RNA"/>
</dbReference>